<reference evidence="3 4" key="1">
    <citation type="submission" date="2024-10" db="EMBL/GenBank/DDBJ databases">
        <title>Updated reference genomes for cyclostephanoid diatoms.</title>
        <authorList>
            <person name="Roberts W.R."/>
            <person name="Alverson A.J."/>
        </authorList>
    </citation>
    <scope>NUCLEOTIDE SEQUENCE [LARGE SCALE GENOMIC DNA]</scope>
    <source>
        <strain evidence="3 4">AJA232-27</strain>
    </source>
</reference>
<organism evidence="3 4">
    <name type="scientific">Discostella pseudostelligera</name>
    <dbReference type="NCBI Taxonomy" id="259834"/>
    <lineage>
        <taxon>Eukaryota</taxon>
        <taxon>Sar</taxon>
        <taxon>Stramenopiles</taxon>
        <taxon>Ochrophyta</taxon>
        <taxon>Bacillariophyta</taxon>
        <taxon>Coscinodiscophyceae</taxon>
        <taxon>Thalassiosirophycidae</taxon>
        <taxon>Stephanodiscales</taxon>
        <taxon>Stephanodiscaceae</taxon>
        <taxon>Discostella</taxon>
    </lineage>
</organism>
<keyword evidence="1" id="KW-0175">Coiled coil</keyword>
<evidence type="ECO:0000313" key="4">
    <source>
        <dbReference type="Proteomes" id="UP001530293"/>
    </source>
</evidence>
<feature type="signal peptide" evidence="2">
    <location>
        <begin position="1"/>
        <end position="20"/>
    </location>
</feature>
<proteinExistence type="predicted"/>
<dbReference type="Proteomes" id="UP001530293">
    <property type="component" value="Unassembled WGS sequence"/>
</dbReference>
<comment type="caution">
    <text evidence="3">The sequence shown here is derived from an EMBL/GenBank/DDBJ whole genome shotgun (WGS) entry which is preliminary data.</text>
</comment>
<protein>
    <submittedName>
        <fullName evidence="3">Uncharacterized protein</fullName>
    </submittedName>
</protein>
<keyword evidence="4" id="KW-1185">Reference proteome</keyword>
<dbReference type="AlphaFoldDB" id="A0ABD3MJZ1"/>
<sequence>MTSLCLYVVMFFAALSAATAFQVGPQNSNNIVVTRRVMEPLRSASELSPIDEMCIENVAEFCLHESCDVEEYEALINQLEEQKTHFIKHVANVESLLLRLKDSNHPEHDADEVKVLIENIKSTLSNPPSTTIQK</sequence>
<evidence type="ECO:0000256" key="2">
    <source>
        <dbReference type="SAM" id="SignalP"/>
    </source>
</evidence>
<feature type="chain" id="PRO_5044864903" evidence="2">
    <location>
        <begin position="21"/>
        <end position="134"/>
    </location>
</feature>
<dbReference type="EMBL" id="JALLBG020000128">
    <property type="protein sequence ID" value="KAL3763109.1"/>
    <property type="molecule type" value="Genomic_DNA"/>
</dbReference>
<keyword evidence="2" id="KW-0732">Signal</keyword>
<name>A0ABD3MJZ1_9STRA</name>
<accession>A0ABD3MJZ1</accession>
<feature type="coiled-coil region" evidence="1">
    <location>
        <begin position="62"/>
        <end position="89"/>
    </location>
</feature>
<gene>
    <name evidence="3" type="ORF">ACHAWU_004995</name>
</gene>
<evidence type="ECO:0000256" key="1">
    <source>
        <dbReference type="SAM" id="Coils"/>
    </source>
</evidence>
<evidence type="ECO:0000313" key="3">
    <source>
        <dbReference type="EMBL" id="KAL3763109.1"/>
    </source>
</evidence>